<feature type="binding site" evidence="6">
    <location>
        <position position="162"/>
    </location>
    <ligand>
        <name>S-adenosyl-L-methionine</name>
        <dbReference type="ChEBI" id="CHEBI:59789"/>
    </ligand>
</feature>
<evidence type="ECO:0000313" key="7">
    <source>
        <dbReference type="EMBL" id="MDR6225062.1"/>
    </source>
</evidence>
<reference evidence="7 8" key="1">
    <citation type="submission" date="2023-07" db="EMBL/GenBank/DDBJ databases">
        <title>Genomic Encyclopedia of Type Strains, Phase IV (KMG-IV): sequencing the most valuable type-strain genomes for metagenomic binning, comparative biology and taxonomic classification.</title>
        <authorList>
            <person name="Goeker M."/>
        </authorList>
    </citation>
    <scope>NUCLEOTIDE SEQUENCE [LARGE SCALE GENOMIC DNA]</scope>
    <source>
        <strain evidence="7 8">DSM 45903</strain>
    </source>
</reference>
<accession>A0ABU1IJV6</accession>
<proteinExistence type="inferred from homology"/>
<dbReference type="NCBIfam" id="TIGR00406">
    <property type="entry name" value="prmA"/>
    <property type="match status" value="1"/>
</dbReference>
<dbReference type="InterPro" id="IPR029063">
    <property type="entry name" value="SAM-dependent_MTases_sf"/>
</dbReference>
<dbReference type="GO" id="GO:0008168">
    <property type="term" value="F:methyltransferase activity"/>
    <property type="evidence" value="ECO:0007669"/>
    <property type="project" value="UniProtKB-KW"/>
</dbReference>
<dbReference type="PANTHER" id="PTHR43648">
    <property type="entry name" value="ELECTRON TRANSFER FLAVOPROTEIN BETA SUBUNIT LYSINE METHYLTRANSFERASE"/>
    <property type="match status" value="1"/>
</dbReference>
<dbReference type="CDD" id="cd02440">
    <property type="entry name" value="AdoMet_MTases"/>
    <property type="match status" value="1"/>
</dbReference>
<dbReference type="Gene3D" id="3.40.50.150">
    <property type="entry name" value="Vaccinia Virus protein VP39"/>
    <property type="match status" value="1"/>
</dbReference>
<feature type="binding site" evidence="6">
    <location>
        <position position="183"/>
    </location>
    <ligand>
        <name>S-adenosyl-L-methionine</name>
        <dbReference type="ChEBI" id="CHEBI:59789"/>
    </ligand>
</feature>
<dbReference type="Pfam" id="PF06325">
    <property type="entry name" value="PrmA"/>
    <property type="match status" value="1"/>
</dbReference>
<dbReference type="EMBL" id="JAVDQG010000002">
    <property type="protein sequence ID" value="MDR6225062.1"/>
    <property type="molecule type" value="Genomic_DNA"/>
</dbReference>
<dbReference type="EC" id="2.1.1.-" evidence="6"/>
<evidence type="ECO:0000313" key="8">
    <source>
        <dbReference type="Proteomes" id="UP001185012"/>
    </source>
</evidence>
<organism evidence="7 8">
    <name type="scientific">Desmospora profundinema</name>
    <dbReference type="NCBI Taxonomy" id="1571184"/>
    <lineage>
        <taxon>Bacteria</taxon>
        <taxon>Bacillati</taxon>
        <taxon>Bacillota</taxon>
        <taxon>Bacilli</taxon>
        <taxon>Bacillales</taxon>
        <taxon>Thermoactinomycetaceae</taxon>
        <taxon>Desmospora</taxon>
    </lineage>
</organism>
<keyword evidence="4 6" id="KW-0808">Transferase</keyword>
<dbReference type="PANTHER" id="PTHR43648:SF1">
    <property type="entry name" value="ELECTRON TRANSFER FLAVOPROTEIN BETA SUBUNIT LYSINE METHYLTRANSFERASE"/>
    <property type="match status" value="1"/>
</dbReference>
<evidence type="ECO:0000256" key="3">
    <source>
        <dbReference type="ARBA" id="ARBA00022603"/>
    </source>
</evidence>
<comment type="catalytic activity">
    <reaction evidence="6">
        <text>L-lysyl-[protein] + 3 S-adenosyl-L-methionine = N(6),N(6),N(6)-trimethyl-L-lysyl-[protein] + 3 S-adenosyl-L-homocysteine + 3 H(+)</text>
        <dbReference type="Rhea" id="RHEA:54192"/>
        <dbReference type="Rhea" id="RHEA-COMP:9752"/>
        <dbReference type="Rhea" id="RHEA-COMP:13826"/>
        <dbReference type="ChEBI" id="CHEBI:15378"/>
        <dbReference type="ChEBI" id="CHEBI:29969"/>
        <dbReference type="ChEBI" id="CHEBI:57856"/>
        <dbReference type="ChEBI" id="CHEBI:59789"/>
        <dbReference type="ChEBI" id="CHEBI:61961"/>
    </reaction>
</comment>
<name>A0ABU1IJV6_9BACL</name>
<dbReference type="HAMAP" id="MF_00735">
    <property type="entry name" value="Methyltr_PrmA"/>
    <property type="match status" value="1"/>
</dbReference>
<keyword evidence="2 6" id="KW-0963">Cytoplasm</keyword>
<dbReference type="PIRSF" id="PIRSF000401">
    <property type="entry name" value="RPL11_MTase"/>
    <property type="match status" value="1"/>
</dbReference>
<keyword evidence="7" id="KW-0689">Ribosomal protein</keyword>
<comment type="function">
    <text evidence="6">Methylates ribosomal protein L11.</text>
</comment>
<dbReference type="GO" id="GO:0032259">
    <property type="term" value="P:methylation"/>
    <property type="evidence" value="ECO:0007669"/>
    <property type="project" value="UniProtKB-KW"/>
</dbReference>
<evidence type="ECO:0000256" key="1">
    <source>
        <dbReference type="ARBA" id="ARBA00009741"/>
    </source>
</evidence>
<comment type="similarity">
    <text evidence="1 6">Belongs to the methyltransferase superfamily. PrmA family.</text>
</comment>
<evidence type="ECO:0000256" key="4">
    <source>
        <dbReference type="ARBA" id="ARBA00022679"/>
    </source>
</evidence>
<keyword evidence="5 6" id="KW-0949">S-adenosyl-L-methionine</keyword>
<protein>
    <recommendedName>
        <fullName evidence="6">Ribosomal protein L11 methyltransferase</fullName>
        <shortName evidence="6">L11 Mtase</shortName>
        <ecNumber evidence="6">2.1.1.-</ecNumber>
    </recommendedName>
</protein>
<keyword evidence="8" id="KW-1185">Reference proteome</keyword>
<dbReference type="SUPFAM" id="SSF53335">
    <property type="entry name" value="S-adenosyl-L-methionine-dependent methyltransferases"/>
    <property type="match status" value="1"/>
</dbReference>
<feature type="binding site" evidence="6">
    <location>
        <position position="205"/>
    </location>
    <ligand>
        <name>S-adenosyl-L-methionine</name>
        <dbReference type="ChEBI" id="CHEBI:59789"/>
    </ligand>
</feature>
<dbReference type="InterPro" id="IPR004498">
    <property type="entry name" value="Ribosomal_PrmA_MeTrfase"/>
</dbReference>
<keyword evidence="3 6" id="KW-0489">Methyltransferase</keyword>
<dbReference type="Proteomes" id="UP001185012">
    <property type="component" value="Unassembled WGS sequence"/>
</dbReference>
<dbReference type="InterPro" id="IPR050078">
    <property type="entry name" value="Ribosomal_L11_MeTrfase_PrmA"/>
</dbReference>
<evidence type="ECO:0000256" key="5">
    <source>
        <dbReference type="ARBA" id="ARBA00022691"/>
    </source>
</evidence>
<sequence>MDWIEVRVHVGADAEEAVCHLLETHGAEGCAIYDSALLHREWNTPFGEWYTLSSEDYPEEGVWITAYFPESVYQDEWAKRLEQQIRDLARFGLNPLPGRVVTRRLAEESWAEAWKAYYKPTRITSRLTVKPRWETYHPESPDEAVIELDPGMAFGTGTHPTTILSMKLMERWMKPGWRVVDVGCGSGILSIAAAKLGASSVTALDLDPVAVEKARENIAINEVDDQITVQKSDLLQGYHGRAHLIVANILAEIIVPLIPDLTRVMEREGIFLASGIIKQKEETVTDGLSEQGFHVMEMIREGDWVALAART</sequence>
<evidence type="ECO:0000256" key="2">
    <source>
        <dbReference type="ARBA" id="ARBA00022490"/>
    </source>
</evidence>
<dbReference type="GO" id="GO:0005840">
    <property type="term" value="C:ribosome"/>
    <property type="evidence" value="ECO:0007669"/>
    <property type="project" value="UniProtKB-KW"/>
</dbReference>
<gene>
    <name evidence="6" type="primary">prmA</name>
    <name evidence="7" type="ORF">JOE21_001053</name>
</gene>
<comment type="caution">
    <text evidence="7">The sequence shown here is derived from an EMBL/GenBank/DDBJ whole genome shotgun (WGS) entry which is preliminary data.</text>
</comment>
<feature type="binding site" evidence="6">
    <location>
        <position position="248"/>
    </location>
    <ligand>
        <name>S-adenosyl-L-methionine</name>
        <dbReference type="ChEBI" id="CHEBI:59789"/>
    </ligand>
</feature>
<keyword evidence="7" id="KW-0687">Ribonucleoprotein</keyword>
<dbReference type="RefSeq" id="WP_309863228.1">
    <property type="nucleotide sequence ID" value="NZ_JAVDQG010000002.1"/>
</dbReference>
<evidence type="ECO:0000256" key="6">
    <source>
        <dbReference type="HAMAP-Rule" id="MF_00735"/>
    </source>
</evidence>
<comment type="subcellular location">
    <subcellularLocation>
        <location evidence="6">Cytoplasm</location>
    </subcellularLocation>
</comment>